<evidence type="ECO:0000259" key="5">
    <source>
        <dbReference type="Pfam" id="PF00389"/>
    </source>
</evidence>
<evidence type="ECO:0000313" key="7">
    <source>
        <dbReference type="EMBL" id="TCU97155.1"/>
    </source>
</evidence>
<dbReference type="GO" id="GO:0051287">
    <property type="term" value="F:NAD binding"/>
    <property type="evidence" value="ECO:0007669"/>
    <property type="project" value="InterPro"/>
</dbReference>
<evidence type="ECO:0000313" key="8">
    <source>
        <dbReference type="Proteomes" id="UP000294692"/>
    </source>
</evidence>
<reference evidence="7 8" key="1">
    <citation type="submission" date="2019-03" db="EMBL/GenBank/DDBJ databases">
        <title>Genomic Encyclopedia of Type Strains, Phase IV (KMG-IV): sequencing the most valuable type-strain genomes for metagenomic binning, comparative biology and taxonomic classification.</title>
        <authorList>
            <person name="Goeker M."/>
        </authorList>
    </citation>
    <scope>NUCLEOTIDE SEQUENCE [LARGE SCALE GENOMIC DNA]</scope>
    <source>
        <strain evidence="7 8">DSM 100048</strain>
    </source>
</reference>
<dbReference type="EMBL" id="SMBX01000006">
    <property type="protein sequence ID" value="TCU97155.1"/>
    <property type="molecule type" value="Genomic_DNA"/>
</dbReference>
<evidence type="ECO:0000259" key="6">
    <source>
        <dbReference type="Pfam" id="PF02826"/>
    </source>
</evidence>
<dbReference type="Gene3D" id="3.40.50.720">
    <property type="entry name" value="NAD(P)-binding Rossmann-like Domain"/>
    <property type="match status" value="2"/>
</dbReference>
<dbReference type="InterPro" id="IPR050857">
    <property type="entry name" value="D-2-hydroxyacid_DH"/>
</dbReference>
<comment type="caution">
    <text evidence="7">The sequence shown here is derived from an EMBL/GenBank/DDBJ whole genome shotgun (WGS) entry which is preliminary data.</text>
</comment>
<dbReference type="InterPro" id="IPR006140">
    <property type="entry name" value="D-isomer_DH_NAD-bd"/>
</dbReference>
<keyword evidence="3" id="KW-0520">NAD</keyword>
<dbReference type="Proteomes" id="UP000294692">
    <property type="component" value="Unassembled WGS sequence"/>
</dbReference>
<dbReference type="CDD" id="cd12167">
    <property type="entry name" value="2-Hacid_dh_8"/>
    <property type="match status" value="1"/>
</dbReference>
<evidence type="ECO:0000256" key="1">
    <source>
        <dbReference type="ARBA" id="ARBA00005854"/>
    </source>
</evidence>
<dbReference type="PANTHER" id="PTHR42789:SF1">
    <property type="entry name" value="D-ISOMER SPECIFIC 2-HYDROXYACID DEHYDROGENASE FAMILY PROTEIN (AFU_ORTHOLOGUE AFUA_6G10090)"/>
    <property type="match status" value="1"/>
</dbReference>
<proteinExistence type="inferred from homology"/>
<comment type="similarity">
    <text evidence="1 4">Belongs to the D-isomer specific 2-hydroxyacid dehydrogenase family.</text>
</comment>
<organism evidence="7 8">
    <name type="scientific">Paracandidimonas soli</name>
    <dbReference type="NCBI Taxonomy" id="1917182"/>
    <lineage>
        <taxon>Bacteria</taxon>
        <taxon>Pseudomonadati</taxon>
        <taxon>Pseudomonadota</taxon>
        <taxon>Betaproteobacteria</taxon>
        <taxon>Burkholderiales</taxon>
        <taxon>Alcaligenaceae</taxon>
        <taxon>Paracandidimonas</taxon>
    </lineage>
</organism>
<dbReference type="Pfam" id="PF00389">
    <property type="entry name" value="2-Hacid_dh"/>
    <property type="match status" value="1"/>
</dbReference>
<dbReference type="PANTHER" id="PTHR42789">
    <property type="entry name" value="D-ISOMER SPECIFIC 2-HYDROXYACID DEHYDROGENASE FAMILY PROTEIN (AFU_ORTHOLOGUE AFUA_6G10090)"/>
    <property type="match status" value="1"/>
</dbReference>
<gene>
    <name evidence="7" type="ORF">EV686_10634</name>
</gene>
<dbReference type="RefSeq" id="WP_132477260.1">
    <property type="nucleotide sequence ID" value="NZ_JBHRVM010000001.1"/>
</dbReference>
<dbReference type="InterPro" id="IPR036291">
    <property type="entry name" value="NAD(P)-bd_dom_sf"/>
</dbReference>
<accession>A0A4R3UXX4</accession>
<sequence length="332" mass="35747">MTKIFLTHSPVMRTQYYGEKALAALREIAEVKLSSGPGEPSVEEMIEAAQDCDVIIGARIPIVPALVFDSLPRLAAFCRVAVDVRNIDIDAASRNGVLVTRATPGFGPSVSEWIIGTMINLSRNIVDYCLAYRQNRDMEVGMGRELRGATLGIIGYGTIGRYLASLGLAFGMKVQAYDPFQSIETEGVGQCGFDELLSQSDFVVCLAVSTPETHHLIDARALSLMQSHAFFINASRGELIDEAALLEALDSRKIAGAGMDVGMALDQKPSPALAVHPRVVASPHIGGLTPEAVEHQAWDTVEQVRAMLEGRMPPNALNAGQAHRFASRFLAG</sequence>
<dbReference type="SUPFAM" id="SSF51735">
    <property type="entry name" value="NAD(P)-binding Rossmann-fold domains"/>
    <property type="match status" value="1"/>
</dbReference>
<keyword evidence="8" id="KW-1185">Reference proteome</keyword>
<evidence type="ECO:0000256" key="2">
    <source>
        <dbReference type="ARBA" id="ARBA00023002"/>
    </source>
</evidence>
<dbReference type="AlphaFoldDB" id="A0A4R3UXX4"/>
<name>A0A4R3UXX4_9BURK</name>
<protein>
    <submittedName>
        <fullName evidence="7">D-3-phosphoglycerate dehydrogenase</fullName>
    </submittedName>
</protein>
<dbReference type="InterPro" id="IPR006139">
    <property type="entry name" value="D-isomer_2_OHA_DH_cat_dom"/>
</dbReference>
<feature type="domain" description="D-isomer specific 2-hydroxyacid dehydrogenase NAD-binding" evidence="6">
    <location>
        <begin position="116"/>
        <end position="286"/>
    </location>
</feature>
<dbReference type="OrthoDB" id="117809at2"/>
<dbReference type="GO" id="GO:0016616">
    <property type="term" value="F:oxidoreductase activity, acting on the CH-OH group of donors, NAD or NADP as acceptor"/>
    <property type="evidence" value="ECO:0007669"/>
    <property type="project" value="InterPro"/>
</dbReference>
<feature type="domain" description="D-isomer specific 2-hydroxyacid dehydrogenase catalytic" evidence="5">
    <location>
        <begin position="19"/>
        <end position="318"/>
    </location>
</feature>
<evidence type="ECO:0000256" key="4">
    <source>
        <dbReference type="RuleBase" id="RU003719"/>
    </source>
</evidence>
<dbReference type="SUPFAM" id="SSF52283">
    <property type="entry name" value="Formate/glycerate dehydrogenase catalytic domain-like"/>
    <property type="match status" value="1"/>
</dbReference>
<dbReference type="Pfam" id="PF02826">
    <property type="entry name" value="2-Hacid_dh_C"/>
    <property type="match status" value="1"/>
</dbReference>
<keyword evidence="2 4" id="KW-0560">Oxidoreductase</keyword>
<evidence type="ECO:0000256" key="3">
    <source>
        <dbReference type="ARBA" id="ARBA00023027"/>
    </source>
</evidence>